<feature type="coiled-coil region" evidence="8">
    <location>
        <begin position="1216"/>
        <end position="1704"/>
    </location>
</feature>
<dbReference type="Gene3D" id="1.10.287.1490">
    <property type="match status" value="1"/>
</dbReference>
<evidence type="ECO:0000256" key="5">
    <source>
        <dbReference type="ARBA" id="ARBA00023175"/>
    </source>
</evidence>
<reference evidence="11 12" key="1">
    <citation type="submission" date="2017-06" db="EMBL/GenBank/DDBJ databases">
        <title>Aedes aegypti genome working group (AGWG) sequencing and assembly.</title>
        <authorList>
            <consortium name="Aedes aegypti Genome Working Group (AGWG)"/>
            <person name="Matthews B.J."/>
        </authorList>
    </citation>
    <scope>NUCLEOTIDE SEQUENCE [LARGE SCALE GENOMIC DNA]</scope>
    <source>
        <strain evidence="11 12">LVP_AGWG</strain>
    </source>
</reference>
<comment type="subcellular location">
    <subcellularLocation>
        <location evidence="1">Cytoplasm</location>
        <location evidence="1">Cytoskeleton</location>
    </subcellularLocation>
</comment>
<dbReference type="EnsemblMetazoa" id="AAEL003594-RB">
    <property type="protein sequence ID" value="AAEL003594-PB"/>
    <property type="gene ID" value="AAEL003594"/>
</dbReference>
<keyword evidence="6" id="KW-0206">Cytoskeleton</keyword>
<evidence type="ECO:0000256" key="7">
    <source>
        <dbReference type="PROSITE-ProRule" id="PRU00283"/>
    </source>
</evidence>
<feature type="region of interest" description="Disordered" evidence="9">
    <location>
        <begin position="1967"/>
        <end position="1986"/>
    </location>
</feature>
<keyword evidence="5 7" id="KW-0505">Motor protein</keyword>
<proteinExistence type="inferred from homology"/>
<keyword evidence="6" id="KW-0963">Cytoplasm</keyword>
<dbReference type="SUPFAM" id="SSF52540">
    <property type="entry name" value="P-loop containing nucleoside triphosphate hydrolases"/>
    <property type="match status" value="1"/>
</dbReference>
<dbReference type="InterPro" id="IPR027417">
    <property type="entry name" value="P-loop_NTPase"/>
</dbReference>
<dbReference type="OrthoDB" id="7741291at2759"/>
<dbReference type="PROSITE" id="PS00411">
    <property type="entry name" value="KINESIN_MOTOR_1"/>
    <property type="match status" value="1"/>
</dbReference>
<keyword evidence="12" id="KW-1185">Reference proteome</keyword>
<dbReference type="PRINTS" id="PR00380">
    <property type="entry name" value="KINESINHEAVY"/>
</dbReference>
<feature type="domain" description="Kinesin motor" evidence="10">
    <location>
        <begin position="4"/>
        <end position="325"/>
    </location>
</feature>
<dbReference type="Proteomes" id="UP000008820">
    <property type="component" value="Chromosome 2"/>
</dbReference>
<dbReference type="GO" id="GO:0005524">
    <property type="term" value="F:ATP binding"/>
    <property type="evidence" value="ECO:0007669"/>
    <property type="project" value="UniProtKB-UniRule"/>
</dbReference>
<organism evidence="11 12">
    <name type="scientific">Aedes aegypti</name>
    <name type="common">Yellowfever mosquito</name>
    <name type="synonym">Culex aegypti</name>
    <dbReference type="NCBI Taxonomy" id="7159"/>
    <lineage>
        <taxon>Eukaryota</taxon>
        <taxon>Metazoa</taxon>
        <taxon>Ecdysozoa</taxon>
        <taxon>Arthropoda</taxon>
        <taxon>Hexapoda</taxon>
        <taxon>Insecta</taxon>
        <taxon>Pterygota</taxon>
        <taxon>Neoptera</taxon>
        <taxon>Endopterygota</taxon>
        <taxon>Diptera</taxon>
        <taxon>Nematocera</taxon>
        <taxon>Culicoidea</taxon>
        <taxon>Culicidae</taxon>
        <taxon>Culicinae</taxon>
        <taxon>Aedini</taxon>
        <taxon>Aedes</taxon>
        <taxon>Stegomyia</taxon>
    </lineage>
</organism>
<evidence type="ECO:0000256" key="1">
    <source>
        <dbReference type="ARBA" id="ARBA00004245"/>
    </source>
</evidence>
<evidence type="ECO:0000256" key="9">
    <source>
        <dbReference type="SAM" id="MobiDB-lite"/>
    </source>
</evidence>
<feature type="coiled-coil region" evidence="8">
    <location>
        <begin position="334"/>
        <end position="368"/>
    </location>
</feature>
<protein>
    <recommendedName>
        <fullName evidence="10">Kinesin motor domain-containing protein</fullName>
    </recommendedName>
</protein>
<dbReference type="GO" id="GO:0003777">
    <property type="term" value="F:microtubule motor activity"/>
    <property type="evidence" value="ECO:0007669"/>
    <property type="project" value="InterPro"/>
</dbReference>
<evidence type="ECO:0000256" key="4">
    <source>
        <dbReference type="ARBA" id="ARBA00023054"/>
    </source>
</evidence>
<dbReference type="EnsemblMetazoa" id="AAEL003594-RC">
    <property type="protein sequence ID" value="AAEL003594-PC"/>
    <property type="gene ID" value="AAEL003594"/>
</dbReference>
<feature type="coiled-coil region" evidence="8">
    <location>
        <begin position="804"/>
        <end position="1191"/>
    </location>
</feature>
<feature type="compositionally biased region" description="Low complexity" evidence="9">
    <location>
        <begin position="422"/>
        <end position="437"/>
    </location>
</feature>
<dbReference type="InterPro" id="IPR001752">
    <property type="entry name" value="Kinesin_motor_dom"/>
</dbReference>
<dbReference type="InParanoid" id="A0A6I8T8W1"/>
<dbReference type="GO" id="GO:0008017">
    <property type="term" value="F:microtubule binding"/>
    <property type="evidence" value="ECO:0007669"/>
    <property type="project" value="InterPro"/>
</dbReference>
<dbReference type="GO" id="GO:0000278">
    <property type="term" value="P:mitotic cell cycle"/>
    <property type="evidence" value="ECO:0007669"/>
    <property type="project" value="TreeGrafter"/>
</dbReference>
<feature type="coiled-coil region" evidence="8">
    <location>
        <begin position="666"/>
        <end position="714"/>
    </location>
</feature>
<feature type="binding site" evidence="7">
    <location>
        <begin position="83"/>
        <end position="90"/>
    </location>
    <ligand>
        <name>ATP</name>
        <dbReference type="ChEBI" id="CHEBI:30616"/>
    </ligand>
</feature>
<comment type="similarity">
    <text evidence="7">Belongs to the TRAFAC class myosin-kinesin ATPase superfamily. Kinesin family.</text>
</comment>
<evidence type="ECO:0000256" key="3">
    <source>
        <dbReference type="ARBA" id="ARBA00022840"/>
    </source>
</evidence>
<dbReference type="InterPro" id="IPR019821">
    <property type="entry name" value="Kinesin_motor_CS"/>
</dbReference>
<dbReference type="Gene3D" id="3.40.850.10">
    <property type="entry name" value="Kinesin motor domain"/>
    <property type="match status" value="1"/>
</dbReference>
<dbReference type="InterPro" id="IPR027640">
    <property type="entry name" value="Kinesin-like_fam"/>
</dbReference>
<keyword evidence="2 7" id="KW-0547">Nucleotide-binding</keyword>
<feature type="coiled-coil region" evidence="8">
    <location>
        <begin position="575"/>
        <end position="616"/>
    </location>
</feature>
<feature type="region of interest" description="Disordered" evidence="9">
    <location>
        <begin position="490"/>
        <end position="527"/>
    </location>
</feature>
<name>A0A6I8T8W1_AEDAE</name>
<dbReference type="SUPFAM" id="SSF57997">
    <property type="entry name" value="Tropomyosin"/>
    <property type="match status" value="1"/>
</dbReference>
<dbReference type="GO" id="GO:0007018">
    <property type="term" value="P:microtubule-based movement"/>
    <property type="evidence" value="ECO:0007669"/>
    <property type="project" value="InterPro"/>
</dbReference>
<dbReference type="PROSITE" id="PS50067">
    <property type="entry name" value="KINESIN_MOTOR_2"/>
    <property type="match status" value="1"/>
</dbReference>
<dbReference type="Pfam" id="PF00225">
    <property type="entry name" value="Kinesin"/>
    <property type="match status" value="1"/>
</dbReference>
<evidence type="ECO:0000259" key="10">
    <source>
        <dbReference type="PROSITE" id="PS50067"/>
    </source>
</evidence>
<evidence type="ECO:0000256" key="8">
    <source>
        <dbReference type="SAM" id="Coils"/>
    </source>
</evidence>
<dbReference type="GO" id="GO:0005874">
    <property type="term" value="C:microtubule"/>
    <property type="evidence" value="ECO:0007669"/>
    <property type="project" value="TreeGrafter"/>
</dbReference>
<feature type="coiled-coil region" evidence="8">
    <location>
        <begin position="1744"/>
        <end position="1966"/>
    </location>
</feature>
<sequence>MADNITVSIKVRPLIKREKDSKQTSQWRIRKNTIVAVEGNGDPFVFDHIFDETVPTRELFERVCRPIISSTLNGINGTIFAYGQTSSGKTYTMMGEDGEPGVVPLAAGEIFKEIENIKGRQFLIRVGFIEIYNEKIFDLLDKSNTTLKIFENQNGDVSLNYKEFITNCPEQIMQYLEEGNKLRRIGDTNMNERSSRSHTIFRITIESRLIDRKEGDVNDAVQTSTLNLVDLAGSERANQTGASGSRLIEGAHINKSLLSLSCVIQKLSENADNLKYINYRDSKLTRILQASLGGNAVTTMICNITPAAFEESYYTLSFAMRAKTIKNKPKVNEVLSETVMMKRLEREIERLQEQLKSEQSNIKTLQLQNEIMMRANQIVNSQTHIKFDKSRRRTWCPSSIPKPLAYSEPSADTRLMPPPPSFLSRPSSYSGDQSISSIETTERSPTLRPELANDTNTEWLARKVRSTTPRNGRFLSVGALSNSDEFIPGELANFDDQSPESLAREIHTPTTLKAKRRSRRSSTGDTPVNFIDYERRCRELEEELLELQEFTNLEKNLDLADIKRKLQTGADTRAEQRYKEERDSLEERCKDLTVDLHQKQEQIFDMEKELIIARKEREAAVKEAEHCRNVQNSVQMEYELYQQRAKSRENELIESLQEARGGTTPKADVQKILETTRQELKQLEVHNYELQRQLERQTEELEKLKKTEHDHSEKLIKMKEALDKDVNRKDAKKLFRLVNKLRAILADEDLLLINTSIDTDEFADSLGDSSFNSDSLDRMSPSKIVLTNDTGNTNVIYKNGNSQLLDMTIENGELKKQLKLLEDENKNMNALLKKYENEIEKLNKTDSHMKELVKQLEEEQSKSKSLHDVLQSKKEEFEKLTVEYDELSTQVMDNIQDIDNYKEQIEHLQKKLQEASNTIESYKNTETELQLLHEKNKATENQLSEAHMRIIQLQEENETLLPFKAKFEESTQQVAQLESVSEQLEQLKAEYEVLKARNEALEEAKKELESKLCSMEESQEKHGQLQTHFEEQHLKLKQLQEENHDLTVAVQELSAKIVSLEEQMVREDNSGVELVSENIKAKLESSLELIKEERDHLSEALPNLEEIERKVQDLEQENDDLRKQIDGLQTDQNEWDGKFVALQTDKENAMRSLEKDLNELNDRYASLQDAKQKQEETLQLLSDNVSALEEEKCVLLQQIKAFKDEKANNEVAINGSLELEIKLQQSLEELSALKEEKAILEQRIESHKLEQQSIEDKCESLCNELSQMITVKDQANEAERQLLMNENNNLRSELQEKDEALNGQINALKSELTDVGEQKSKLLAKLQSLENEMEESSSIREHLEREVRALKTDLGNLQQQLTENNGKLEQFQKENDSFQHELKCKTDEVEQLEEKLTAALKESVERVGRTESEWVEKLRNVESCNGELKIKSDALETEKNGLLEEVVAVKGECESLRELIKQKEVELETISHQVSRLEKQLAETELRNVECESRRTEVEKLRDTLELEIKQFKKEIEKKAEEVINLEEKLAAAKLNGDQIVEVEKEWAEKHKHMEACNEEQRHKLGALERENELQRKQLEEAVAEQESLSKELNEKDCQLKEVQCQIESLENQITELKTENDRCTKAETASNENLKVEKQHSNELRTQIDELERVKDALTSELQTVQQKFNSLTDIHTDILQEKSLVDKQIIQLEAQLANVRAELVIRDDKLSSFGKLLLENKSEIDQLNEKLKSESTTRGQMAEQHDSEMRKVREELVAEKSKVLDYCNNQIPSLMSTIQRFTERQDELEKQLKVNSEASIKHADEVERLEKLYQQEKLNVERLEKELEDVRQGSFSLQPDGRPSLGDGKVAQALRKENEDLLKQLNEMQKVHVFKTKQLQDRIDELKHMEVECNNLREEISTMRHESSFQEKETQIVELKEKITRYEVVYEDTNNRHRSLQRQNDELRMKHQNLVMEMDDLRRIADKDRKSRRQSTHDDRRGGLFDTRDKEIMTDPSSADCACREMDAQIKEMRKQLLVKECQLNTHKMMPNPLKNDVVELRQLVRERESQINKLQHELCTLSSSLDQELKRTDKRCNVCAKQQRLKSLRSDKAVGTERNDLQEGASVNSMVQQEQARRLEECQDELAKLKEKYQSMKRVCQMRNKQIVSLNENIVEKENESCNANKSVQQEVSILKRQLKETEDKCLQIQKLYQSKCESAKSLEKTIQNGDHEILRTKYEKYKTMAIALMEQNEELKRKLPPSN</sequence>
<accession>A0A6I8T8W1</accession>
<dbReference type="FunCoup" id="A0A6I8T8W1">
    <property type="interactions" value="227"/>
</dbReference>
<dbReference type="PANTHER" id="PTHR47968">
    <property type="entry name" value="CENTROMERE PROTEIN E"/>
    <property type="match status" value="1"/>
</dbReference>
<keyword evidence="3 7" id="KW-0067">ATP-binding</keyword>
<evidence type="ECO:0000256" key="6">
    <source>
        <dbReference type="ARBA" id="ARBA00023212"/>
    </source>
</evidence>
<dbReference type="InterPro" id="IPR036961">
    <property type="entry name" value="Kinesin_motor_dom_sf"/>
</dbReference>
<keyword evidence="4 8" id="KW-0175">Coiled coil</keyword>
<reference evidence="11" key="2">
    <citation type="submission" date="2020-05" db="UniProtKB">
        <authorList>
            <consortium name="EnsemblMetazoa"/>
        </authorList>
    </citation>
    <scope>IDENTIFICATION</scope>
    <source>
        <strain evidence="11">LVP_AGWG</strain>
    </source>
</reference>
<evidence type="ECO:0000313" key="11">
    <source>
        <dbReference type="EnsemblMetazoa" id="AAEL003594-PC"/>
    </source>
</evidence>
<evidence type="ECO:0000256" key="2">
    <source>
        <dbReference type="ARBA" id="ARBA00022741"/>
    </source>
</evidence>
<dbReference type="FunFam" id="3.40.850.10:FF:000177">
    <property type="entry name" value="Kinesin-like protein"/>
    <property type="match status" value="1"/>
</dbReference>
<gene>
    <name evidence="11" type="primary">5578606</name>
</gene>
<evidence type="ECO:0000313" key="12">
    <source>
        <dbReference type="Proteomes" id="UP000008820"/>
    </source>
</evidence>
<dbReference type="PANTHER" id="PTHR47968:SF75">
    <property type="entry name" value="CENTROMERE-ASSOCIATED PROTEIN E"/>
    <property type="match status" value="1"/>
</dbReference>
<feature type="coiled-coil region" evidence="8">
    <location>
        <begin position="2115"/>
        <end position="2195"/>
    </location>
</feature>
<dbReference type="EnsemblMetazoa" id="AAEL003594-RD">
    <property type="protein sequence ID" value="AAEL003594-PD"/>
    <property type="gene ID" value="AAEL003594"/>
</dbReference>
<dbReference type="SMART" id="SM00129">
    <property type="entry name" value="KISc"/>
    <property type="match status" value="1"/>
</dbReference>
<feature type="region of interest" description="Disordered" evidence="9">
    <location>
        <begin position="398"/>
        <end position="464"/>
    </location>
</feature>